<accession>A0A1F8BZP2</accession>
<sequence>MERFITRLKQISRPIDVEIRNVSKEVQKISAENPGIVSSITMGKELHAGHLMLLTIGEQMRTALASGLPIILINNNTGPRAAGALCNIARRENVSLEEAAEILNKGEIDTSFIVSAYRERDEDDPQLEAAINLLSSGRYDIFARMSYETKDLLTKAGFTVEVVSESFLLQEKIDTTNALVPSWSGSGFLPFNNTKRTVVLEKAGNLTATGVFLTSITAISEFTQSDFILAIDSMPDSQDASFVFSSTTQSGLSSHVPGAGVGFEGTIASGTKGEAPTIMEMLEAFSTQRPQGSLKKAALFLTLTRPVSLPTIDNSNLAESFYDFESNQALIDLLVKCNDEAEEFVQNVSAELEALKDKIADVSFASVDPAVTFLKFLPQKSKGLFI</sequence>
<dbReference type="EMBL" id="MGHL01000017">
    <property type="protein sequence ID" value="OGM68825.1"/>
    <property type="molecule type" value="Genomic_DNA"/>
</dbReference>
<name>A0A1F8BZP2_9BACT</name>
<evidence type="ECO:0000313" key="1">
    <source>
        <dbReference type="EMBL" id="OGM68825.1"/>
    </source>
</evidence>
<dbReference type="STRING" id="1802525.A2975_00440"/>
<dbReference type="Proteomes" id="UP000178429">
    <property type="component" value="Unassembled WGS sequence"/>
</dbReference>
<comment type="caution">
    <text evidence="1">The sequence shown here is derived from an EMBL/GenBank/DDBJ whole genome shotgun (WGS) entry which is preliminary data.</text>
</comment>
<dbReference type="AlphaFoldDB" id="A0A1F8BZP2"/>
<protein>
    <submittedName>
        <fullName evidence="1">Uncharacterized protein</fullName>
    </submittedName>
</protein>
<gene>
    <name evidence="1" type="ORF">A2975_00440</name>
</gene>
<proteinExistence type="predicted"/>
<organism evidence="1 2">
    <name type="scientific">Candidatus Woesebacteria bacterium RIFCSPLOWO2_01_FULL_44_14</name>
    <dbReference type="NCBI Taxonomy" id="1802525"/>
    <lineage>
        <taxon>Bacteria</taxon>
        <taxon>Candidatus Woeseibacteriota</taxon>
    </lineage>
</organism>
<evidence type="ECO:0000313" key="2">
    <source>
        <dbReference type="Proteomes" id="UP000178429"/>
    </source>
</evidence>
<reference evidence="1 2" key="1">
    <citation type="journal article" date="2016" name="Nat. Commun.">
        <title>Thousands of microbial genomes shed light on interconnected biogeochemical processes in an aquifer system.</title>
        <authorList>
            <person name="Anantharaman K."/>
            <person name="Brown C.T."/>
            <person name="Hug L.A."/>
            <person name="Sharon I."/>
            <person name="Castelle C.J."/>
            <person name="Probst A.J."/>
            <person name="Thomas B.C."/>
            <person name="Singh A."/>
            <person name="Wilkins M.J."/>
            <person name="Karaoz U."/>
            <person name="Brodie E.L."/>
            <person name="Williams K.H."/>
            <person name="Hubbard S.S."/>
            <person name="Banfield J.F."/>
        </authorList>
    </citation>
    <scope>NUCLEOTIDE SEQUENCE [LARGE SCALE GENOMIC DNA]</scope>
</reference>